<sequence length="59" mass="6656">MVLWLGCVCAHAQYQEERAPRYIASEPKVTSTPVPILKQINRELQITPNKILTCVSCIT</sequence>
<reference evidence="1" key="1">
    <citation type="submission" date="2021-12" db="EMBL/GenBank/DDBJ databases">
        <authorList>
            <person name="King R."/>
        </authorList>
    </citation>
    <scope>NUCLEOTIDE SEQUENCE</scope>
</reference>
<evidence type="ECO:0000313" key="1">
    <source>
        <dbReference type="EMBL" id="CAG9785855.1"/>
    </source>
</evidence>
<keyword evidence="2" id="KW-1185">Reference proteome</keyword>
<dbReference type="AlphaFoldDB" id="A0A9N9WD11"/>
<dbReference type="EMBL" id="OU893345">
    <property type="protein sequence ID" value="CAG9785855.1"/>
    <property type="molecule type" value="Genomic_DNA"/>
</dbReference>
<name>A0A9N9WD11_9NEOP</name>
<dbReference type="Proteomes" id="UP001153714">
    <property type="component" value="Chromosome 14"/>
</dbReference>
<reference evidence="1" key="2">
    <citation type="submission" date="2022-10" db="EMBL/GenBank/DDBJ databases">
        <authorList>
            <consortium name="ENA_rothamsted_submissions"/>
            <consortium name="culmorum"/>
            <person name="King R."/>
        </authorList>
    </citation>
    <scope>NUCLEOTIDE SEQUENCE</scope>
</reference>
<dbReference type="OrthoDB" id="6371055at2759"/>
<accession>A0A9N9WD11</accession>
<organism evidence="1 2">
    <name type="scientific">Diatraea saccharalis</name>
    <name type="common">sugarcane borer</name>
    <dbReference type="NCBI Taxonomy" id="40085"/>
    <lineage>
        <taxon>Eukaryota</taxon>
        <taxon>Metazoa</taxon>
        <taxon>Ecdysozoa</taxon>
        <taxon>Arthropoda</taxon>
        <taxon>Hexapoda</taxon>
        <taxon>Insecta</taxon>
        <taxon>Pterygota</taxon>
        <taxon>Neoptera</taxon>
        <taxon>Endopterygota</taxon>
        <taxon>Lepidoptera</taxon>
        <taxon>Glossata</taxon>
        <taxon>Ditrysia</taxon>
        <taxon>Pyraloidea</taxon>
        <taxon>Crambidae</taxon>
        <taxon>Crambinae</taxon>
        <taxon>Diatraea</taxon>
    </lineage>
</organism>
<protein>
    <submittedName>
        <fullName evidence="1">Uncharacterized protein</fullName>
    </submittedName>
</protein>
<proteinExistence type="predicted"/>
<evidence type="ECO:0000313" key="2">
    <source>
        <dbReference type="Proteomes" id="UP001153714"/>
    </source>
</evidence>
<gene>
    <name evidence="1" type="ORF">DIATSA_LOCUS3853</name>
</gene>